<evidence type="ECO:0000259" key="7">
    <source>
        <dbReference type="Pfam" id="PF05681"/>
    </source>
</evidence>
<dbReference type="STRING" id="1503961.SAMN05421736_11585"/>
<dbReference type="Proteomes" id="UP000198935">
    <property type="component" value="Unassembled WGS sequence"/>
</dbReference>
<feature type="domain" description="Fe-S hydro-lyase tartrate dehydratase alpha-type catalytic" evidence="7">
    <location>
        <begin position="18"/>
        <end position="287"/>
    </location>
</feature>
<keyword evidence="2" id="KW-0004">4Fe-4S</keyword>
<evidence type="ECO:0000256" key="4">
    <source>
        <dbReference type="ARBA" id="ARBA00023004"/>
    </source>
</evidence>
<protein>
    <submittedName>
        <fullName evidence="8">Fumarate hydratase subunit alpha</fullName>
    </submittedName>
</protein>
<evidence type="ECO:0000313" key="8">
    <source>
        <dbReference type="EMBL" id="SDZ51333.1"/>
    </source>
</evidence>
<dbReference type="InterPro" id="IPR051208">
    <property type="entry name" value="Class-I_Fumarase/Tartrate_DH"/>
</dbReference>
<dbReference type="AlphaFoldDB" id="A0A1H3TM18"/>
<dbReference type="GO" id="GO:0016829">
    <property type="term" value="F:lyase activity"/>
    <property type="evidence" value="ECO:0007669"/>
    <property type="project" value="UniProtKB-KW"/>
</dbReference>
<evidence type="ECO:0000256" key="1">
    <source>
        <dbReference type="ARBA" id="ARBA00008876"/>
    </source>
</evidence>
<dbReference type="InterPro" id="IPR004646">
    <property type="entry name" value="Fe-S_hydro-lyase_TtdA-typ_cat"/>
</dbReference>
<reference evidence="9" key="1">
    <citation type="submission" date="2016-10" db="EMBL/GenBank/DDBJ databases">
        <authorList>
            <person name="Varghese N."/>
            <person name="Submissions S."/>
        </authorList>
    </citation>
    <scope>NUCLEOTIDE SEQUENCE [LARGE SCALE GENOMIC DNA]</scope>
    <source>
        <strain evidence="9">SP</strain>
    </source>
</reference>
<evidence type="ECO:0000256" key="3">
    <source>
        <dbReference type="ARBA" id="ARBA00022723"/>
    </source>
</evidence>
<keyword evidence="5" id="KW-0411">Iron-sulfur</keyword>
<sequence length="289" mass="31161">MNHSTETCMRELSVDKITEAVKRLCIEAACDLPEDVEKLIREAVDKEESKFGKYSLEKIVKNVELSRNENAPMCQDTGIVVVFAEVGQDLRLVGGSLTDAINEGVRQGYEEGYLRKSVVEDPVLNRKNTGDNTPAVIYTELVPGNEIKLQILPKGAGSENMGALKMLKPAEGLEGVKNFIIQAVTQAGGNPCPPVIVGVGIGGTMDKSTLLAKKALARHAGEPHANPEYQALEEELLEEINKLGIGPQGFGGKVTALAVHIETYPTHIATMPVAVCLNCHAARHKEVTL</sequence>
<dbReference type="GO" id="GO:0046872">
    <property type="term" value="F:metal ion binding"/>
    <property type="evidence" value="ECO:0007669"/>
    <property type="project" value="UniProtKB-KW"/>
</dbReference>
<dbReference type="Pfam" id="PF05681">
    <property type="entry name" value="Fumerase"/>
    <property type="match status" value="1"/>
</dbReference>
<dbReference type="NCBIfam" id="NF004885">
    <property type="entry name" value="PRK06246.1"/>
    <property type="match status" value="1"/>
</dbReference>
<keyword evidence="3" id="KW-0479">Metal-binding</keyword>
<dbReference type="PANTHER" id="PTHR30389">
    <property type="entry name" value="FUMARATE HYDRATASE-RELATED"/>
    <property type="match status" value="1"/>
</dbReference>
<evidence type="ECO:0000313" key="9">
    <source>
        <dbReference type="Proteomes" id="UP000198935"/>
    </source>
</evidence>
<dbReference type="NCBIfam" id="TIGR00722">
    <property type="entry name" value="ttdA_fumA_fumB"/>
    <property type="match status" value="1"/>
</dbReference>
<evidence type="ECO:0000256" key="6">
    <source>
        <dbReference type="ARBA" id="ARBA00023239"/>
    </source>
</evidence>
<dbReference type="GO" id="GO:0051539">
    <property type="term" value="F:4 iron, 4 sulfur cluster binding"/>
    <property type="evidence" value="ECO:0007669"/>
    <property type="project" value="UniProtKB-KW"/>
</dbReference>
<evidence type="ECO:0000256" key="5">
    <source>
        <dbReference type="ARBA" id="ARBA00023014"/>
    </source>
</evidence>
<dbReference type="EMBL" id="FNPI01000015">
    <property type="protein sequence ID" value="SDZ51333.1"/>
    <property type="molecule type" value="Genomic_DNA"/>
</dbReference>
<organism evidence="8 9">
    <name type="scientific">Evansella caseinilytica</name>
    <dbReference type="NCBI Taxonomy" id="1503961"/>
    <lineage>
        <taxon>Bacteria</taxon>
        <taxon>Bacillati</taxon>
        <taxon>Bacillota</taxon>
        <taxon>Bacilli</taxon>
        <taxon>Bacillales</taxon>
        <taxon>Bacillaceae</taxon>
        <taxon>Evansella</taxon>
    </lineage>
</organism>
<keyword evidence="4" id="KW-0408">Iron</keyword>
<name>A0A1H3TM18_9BACI</name>
<accession>A0A1H3TM18</accession>
<comment type="similarity">
    <text evidence="1">Belongs to the class-I fumarase family.</text>
</comment>
<gene>
    <name evidence="8" type="ORF">SAMN05421736_11585</name>
</gene>
<keyword evidence="9" id="KW-1185">Reference proteome</keyword>
<evidence type="ECO:0000256" key="2">
    <source>
        <dbReference type="ARBA" id="ARBA00022485"/>
    </source>
</evidence>
<proteinExistence type="inferred from homology"/>
<keyword evidence="6" id="KW-0456">Lyase</keyword>
<dbReference type="PANTHER" id="PTHR30389:SF17">
    <property type="entry name" value="L(+)-TARTRATE DEHYDRATASE SUBUNIT ALPHA-RELATED"/>
    <property type="match status" value="1"/>
</dbReference>